<feature type="domain" description="DUF6884" evidence="1">
    <location>
        <begin position="46"/>
        <end position="98"/>
    </location>
</feature>
<reference evidence="3" key="1">
    <citation type="submission" date="2016-08" db="EMBL/GenBank/DDBJ databases">
        <authorList>
            <person name="Varghese N."/>
            <person name="Submissions Spin"/>
        </authorList>
    </citation>
    <scope>NUCLEOTIDE SEQUENCE [LARGE SCALE GENOMIC DNA]</scope>
    <source>
        <strain evidence="3">CCBAU 57015</strain>
    </source>
</reference>
<dbReference type="EMBL" id="FMAC01000015">
    <property type="protein sequence ID" value="SCB37686.1"/>
    <property type="molecule type" value="Genomic_DNA"/>
</dbReference>
<dbReference type="InterPro" id="IPR049251">
    <property type="entry name" value="DUF6884"/>
</dbReference>
<sequence length="304" mass="33348">MTVILTACTQRKRVTHNTLLCAHDLSGGTLSDVAAAWRERISRVEVVCKAKDLYCGRSFFEALKAAQRAQGDLYIVSAGLGLVSGNDEVPAYNLTVSKGTNDCVMGKLERGVSEADWWEALGGSKALLEVIEKEPRIVVVGLPSPYLRMIAPTLARLSSDVLHKLRIVGGRDVPDLDPRIEAFRLPYDDRLDGPESSLPGTKADFASRAARHFVEEILVNAPLASIDVHRSLAEASMSTWGRPVAKVGTRVSDADLKSIVRTNWTRAEGRSTKLLRILRDELNVACEQKRFSKLVADIRGEKVT</sequence>
<dbReference type="Proteomes" id="UP000186228">
    <property type="component" value="Unassembled WGS sequence"/>
</dbReference>
<dbReference type="STRING" id="52131.GA0061100_11572"/>
<dbReference type="RefSeq" id="WP_075856535.1">
    <property type="nucleotide sequence ID" value="NZ_FMAC01000015.1"/>
</dbReference>
<evidence type="ECO:0000313" key="2">
    <source>
        <dbReference type="EMBL" id="SCB37686.1"/>
    </source>
</evidence>
<proteinExistence type="predicted"/>
<name>A0A1C3WCT9_9HYPH</name>
<organism evidence="2 3">
    <name type="scientific">Rhizobium hainanense</name>
    <dbReference type="NCBI Taxonomy" id="52131"/>
    <lineage>
        <taxon>Bacteria</taxon>
        <taxon>Pseudomonadati</taxon>
        <taxon>Pseudomonadota</taxon>
        <taxon>Alphaproteobacteria</taxon>
        <taxon>Hyphomicrobiales</taxon>
        <taxon>Rhizobiaceae</taxon>
        <taxon>Rhizobium/Agrobacterium group</taxon>
        <taxon>Rhizobium</taxon>
    </lineage>
</organism>
<evidence type="ECO:0000313" key="3">
    <source>
        <dbReference type="Proteomes" id="UP000186228"/>
    </source>
</evidence>
<dbReference type="Pfam" id="PF21818">
    <property type="entry name" value="DUF6884"/>
    <property type="match status" value="1"/>
</dbReference>
<gene>
    <name evidence="2" type="ORF">GA0061100_11572</name>
</gene>
<accession>A0A1C3WCT9</accession>
<protein>
    <recommendedName>
        <fullName evidence="1">DUF6884 domain-containing protein</fullName>
    </recommendedName>
</protein>
<keyword evidence="3" id="KW-1185">Reference proteome</keyword>
<dbReference type="AlphaFoldDB" id="A0A1C3WCT9"/>
<evidence type="ECO:0000259" key="1">
    <source>
        <dbReference type="Pfam" id="PF21818"/>
    </source>
</evidence>
<dbReference type="OrthoDB" id="7376105at2"/>